<feature type="transmembrane region" description="Helical" evidence="7">
    <location>
        <begin position="311"/>
        <end position="331"/>
    </location>
</feature>
<dbReference type="GO" id="GO:0005886">
    <property type="term" value="C:plasma membrane"/>
    <property type="evidence" value="ECO:0007669"/>
    <property type="project" value="UniProtKB-SubCell"/>
</dbReference>
<dbReference type="AlphaFoldDB" id="A0A843YTF9"/>
<keyword evidence="3" id="KW-1003">Cell membrane</keyword>
<comment type="caution">
    <text evidence="8">The sequence shown here is derived from an EMBL/GenBank/DDBJ whole genome shotgun (WGS) entry which is preliminary data.</text>
</comment>
<dbReference type="PANTHER" id="PTHR23513:SF6">
    <property type="entry name" value="MAJOR FACILITATOR SUPERFAMILY ASSOCIATED DOMAIN-CONTAINING PROTEIN"/>
    <property type="match status" value="1"/>
</dbReference>
<keyword evidence="4 7" id="KW-0812">Transmembrane</keyword>
<feature type="transmembrane region" description="Helical" evidence="7">
    <location>
        <begin position="130"/>
        <end position="153"/>
    </location>
</feature>
<proteinExistence type="predicted"/>
<evidence type="ECO:0000256" key="7">
    <source>
        <dbReference type="SAM" id="Phobius"/>
    </source>
</evidence>
<dbReference type="SUPFAM" id="SSF103473">
    <property type="entry name" value="MFS general substrate transporter"/>
    <property type="match status" value="1"/>
</dbReference>
<dbReference type="EMBL" id="WINI01000003">
    <property type="protein sequence ID" value="MQR00631.1"/>
    <property type="molecule type" value="Genomic_DNA"/>
</dbReference>
<protein>
    <submittedName>
        <fullName evidence="8">MFS transporter</fullName>
    </submittedName>
</protein>
<dbReference type="CDD" id="cd06173">
    <property type="entry name" value="MFS_MefA_like"/>
    <property type="match status" value="1"/>
</dbReference>
<gene>
    <name evidence="8" type="ORF">GEV47_08030</name>
</gene>
<dbReference type="Gene3D" id="1.20.1250.20">
    <property type="entry name" value="MFS general substrate transporter like domains"/>
    <property type="match status" value="1"/>
</dbReference>
<dbReference type="InterPro" id="IPR010290">
    <property type="entry name" value="TM_effector"/>
</dbReference>
<feature type="transmembrane region" description="Helical" evidence="7">
    <location>
        <begin position="397"/>
        <end position="414"/>
    </location>
</feature>
<feature type="transmembrane region" description="Helical" evidence="7">
    <location>
        <begin position="194"/>
        <end position="218"/>
    </location>
</feature>
<evidence type="ECO:0000256" key="2">
    <source>
        <dbReference type="ARBA" id="ARBA00022448"/>
    </source>
</evidence>
<dbReference type="InterPro" id="IPR036259">
    <property type="entry name" value="MFS_trans_sf"/>
</dbReference>
<evidence type="ECO:0000256" key="6">
    <source>
        <dbReference type="ARBA" id="ARBA00023136"/>
    </source>
</evidence>
<evidence type="ECO:0000256" key="5">
    <source>
        <dbReference type="ARBA" id="ARBA00022989"/>
    </source>
</evidence>
<evidence type="ECO:0000256" key="4">
    <source>
        <dbReference type="ARBA" id="ARBA00022692"/>
    </source>
</evidence>
<reference evidence="8 9" key="1">
    <citation type="submission" date="2019-10" db="EMBL/GenBank/DDBJ databases">
        <title>Glaciimonas soli sp. nov., a psychrophilic bacterium isolated from the forest soil of a high elevation mountain in Taiwan.</title>
        <authorList>
            <person name="Wang L.-T."/>
            <person name="Shieh W.Y."/>
        </authorList>
    </citation>
    <scope>NUCLEOTIDE SEQUENCE [LARGE SCALE GENOMIC DNA]</scope>
    <source>
        <strain evidence="8 9">GS1</strain>
    </source>
</reference>
<evidence type="ECO:0000313" key="9">
    <source>
        <dbReference type="Proteomes" id="UP000451565"/>
    </source>
</evidence>
<evidence type="ECO:0000256" key="3">
    <source>
        <dbReference type="ARBA" id="ARBA00022475"/>
    </source>
</evidence>
<feature type="transmembrane region" description="Helical" evidence="7">
    <location>
        <begin position="165"/>
        <end position="188"/>
    </location>
</feature>
<feature type="transmembrane region" description="Helical" evidence="7">
    <location>
        <begin position="69"/>
        <end position="90"/>
    </location>
</feature>
<feature type="transmembrane region" description="Helical" evidence="7">
    <location>
        <begin position="337"/>
        <end position="356"/>
    </location>
</feature>
<dbReference type="OrthoDB" id="69054at2"/>
<evidence type="ECO:0000256" key="1">
    <source>
        <dbReference type="ARBA" id="ARBA00004651"/>
    </source>
</evidence>
<dbReference type="PANTHER" id="PTHR23513">
    <property type="entry name" value="INTEGRAL MEMBRANE EFFLUX PROTEIN-RELATED"/>
    <property type="match status" value="1"/>
</dbReference>
<accession>A0A843YTF9</accession>
<dbReference type="Pfam" id="PF05977">
    <property type="entry name" value="MFS_3"/>
    <property type="match status" value="1"/>
</dbReference>
<feature type="transmembrane region" description="Helical" evidence="7">
    <location>
        <begin position="246"/>
        <end position="268"/>
    </location>
</feature>
<feature type="transmembrane region" description="Helical" evidence="7">
    <location>
        <begin position="280"/>
        <end position="299"/>
    </location>
</feature>
<evidence type="ECO:0000313" key="8">
    <source>
        <dbReference type="EMBL" id="MQR00631.1"/>
    </source>
</evidence>
<keyword evidence="5 7" id="KW-1133">Transmembrane helix</keyword>
<name>A0A843YTF9_9BURK</name>
<feature type="transmembrane region" description="Helical" evidence="7">
    <location>
        <begin position="40"/>
        <end position="63"/>
    </location>
</feature>
<organism evidence="8 9">
    <name type="scientific">Glaciimonas soli</name>
    <dbReference type="NCBI Taxonomy" id="2590999"/>
    <lineage>
        <taxon>Bacteria</taxon>
        <taxon>Pseudomonadati</taxon>
        <taxon>Pseudomonadota</taxon>
        <taxon>Betaproteobacteria</taxon>
        <taxon>Burkholderiales</taxon>
        <taxon>Oxalobacteraceae</taxon>
        <taxon>Glaciimonas</taxon>
    </lineage>
</organism>
<dbReference type="RefSeq" id="WP_153234212.1">
    <property type="nucleotide sequence ID" value="NZ_WINI01000003.1"/>
</dbReference>
<comment type="subcellular location">
    <subcellularLocation>
        <location evidence="1">Cell membrane</location>
        <topology evidence="1">Multi-pass membrane protein</topology>
    </subcellularLocation>
</comment>
<feature type="transmembrane region" description="Helical" evidence="7">
    <location>
        <begin position="102"/>
        <end position="124"/>
    </location>
</feature>
<dbReference type="Proteomes" id="UP000451565">
    <property type="component" value="Unassembled WGS sequence"/>
</dbReference>
<keyword evidence="6 7" id="KW-0472">Membrane</keyword>
<keyword evidence="2" id="KW-0813">Transport</keyword>
<feature type="transmembrane region" description="Helical" evidence="7">
    <location>
        <begin position="368"/>
        <end position="391"/>
    </location>
</feature>
<keyword evidence="9" id="KW-1185">Reference proteome</keyword>
<sequence>METEKSLSNTESSDKELASTDKGELNTLVDLLKMTPFRNVWIASTISLIGDVCFMVALPWLVLQLTGSSLALGSVMMALAVPRALLLLIGGAMSDKFPARTILAMAYSVQLVCVGVVSALIWYHSLHLNALYILAFCFGIADAFTSPALRVLLPELVPREQLPRANSLLSSTSQVCLLGGAAIVGLLIAKWGLFFAFFVDTISYVFIIFVLFGIAAKARTKLSSQNMRSAIAEGLRYVWSDTALRSLLTVMTCINFCMIGATQVGFAALANSRFESSADFGFLLMSAGIGSLIGIVLAGSPLPKMNLQSTFTTACLTLSFLLAALAIQLQIWGVCIISLSLGIVAGYVNIQVVSWLQATVRSDMLGRVMSVLALGSVGIAPLSLAISGLVAQSHVHILFLSAGAILFLTTLLMGRHQSVNI</sequence>